<dbReference type="InterPro" id="IPR052019">
    <property type="entry name" value="F420H2_bilvrd_red/Heme_oxyg"/>
</dbReference>
<dbReference type="InterPro" id="IPR019920">
    <property type="entry name" value="F420-binding_dom_put"/>
</dbReference>
<name>A0A543ADG8_9ACTN</name>
<dbReference type="PANTHER" id="PTHR35176">
    <property type="entry name" value="HEME OXYGENASE HI_0854-RELATED"/>
    <property type="match status" value="1"/>
</dbReference>
<protein>
    <submittedName>
        <fullName evidence="3">PPOX class probable F420-dependent enzyme</fullName>
    </submittedName>
</protein>
<reference evidence="3 4" key="1">
    <citation type="submission" date="2019-06" db="EMBL/GenBank/DDBJ databases">
        <title>Sequencing the genomes of 1000 actinobacteria strains.</title>
        <authorList>
            <person name="Klenk H.-P."/>
        </authorList>
    </citation>
    <scope>NUCLEOTIDE SEQUENCE [LARGE SCALE GENOMIC DNA]</scope>
    <source>
        <strain evidence="3 4">DSM 25218</strain>
    </source>
</reference>
<dbReference type="AlphaFoldDB" id="A0A543ADG8"/>
<keyword evidence="1" id="KW-0560">Oxidoreductase</keyword>
<organism evidence="3 4">
    <name type="scientific">Nocardioides albertanoniae</name>
    <dbReference type="NCBI Taxonomy" id="1175486"/>
    <lineage>
        <taxon>Bacteria</taxon>
        <taxon>Bacillati</taxon>
        <taxon>Actinomycetota</taxon>
        <taxon>Actinomycetes</taxon>
        <taxon>Propionibacteriales</taxon>
        <taxon>Nocardioidaceae</taxon>
        <taxon>Nocardioides</taxon>
    </lineage>
</organism>
<dbReference type="Proteomes" id="UP000320209">
    <property type="component" value="Unassembled WGS sequence"/>
</dbReference>
<evidence type="ECO:0000259" key="2">
    <source>
        <dbReference type="Pfam" id="PF01243"/>
    </source>
</evidence>
<keyword evidence="4" id="KW-1185">Reference proteome</keyword>
<evidence type="ECO:0000256" key="1">
    <source>
        <dbReference type="ARBA" id="ARBA00023002"/>
    </source>
</evidence>
<sequence length="215" mass="23479">MKDLLGVLRSAELDTTWTSFGTGADLIAEVERIEASLAEDGSAEKERLALLFAPTGALQETATSSGFQGEYMRLAGRHDKVDDAPTASENDEFWRERRVCFLTTSRPDGSPHLVPVGVTFDPEAGVARVICSGASKKARNVRAAGSDAQVAVSQVDGRRWCTLEGTAVVKEDQESVAEAERRYAERYKQPRPNPERVVIEITVTRVLGNTRPSGW</sequence>
<dbReference type="Gene3D" id="2.30.110.10">
    <property type="entry name" value="Electron Transport, Fmn-binding Protein, Chain A"/>
    <property type="match status" value="1"/>
</dbReference>
<dbReference type="EMBL" id="VFOV01000001">
    <property type="protein sequence ID" value="TQL70580.1"/>
    <property type="molecule type" value="Genomic_DNA"/>
</dbReference>
<dbReference type="SUPFAM" id="SSF50475">
    <property type="entry name" value="FMN-binding split barrel"/>
    <property type="match status" value="1"/>
</dbReference>
<dbReference type="InterPro" id="IPR011576">
    <property type="entry name" value="Pyridox_Oxase_N"/>
</dbReference>
<feature type="domain" description="Pyridoxamine 5'-phosphate oxidase N-terminal" evidence="2">
    <location>
        <begin position="89"/>
        <end position="206"/>
    </location>
</feature>
<dbReference type="Pfam" id="PF01243">
    <property type="entry name" value="PNPOx_N"/>
    <property type="match status" value="1"/>
</dbReference>
<accession>A0A543ADG8</accession>
<dbReference type="RefSeq" id="WP_281285066.1">
    <property type="nucleotide sequence ID" value="NZ_VFOV01000001.1"/>
</dbReference>
<dbReference type="InterPro" id="IPR012349">
    <property type="entry name" value="Split_barrel_FMN-bd"/>
</dbReference>
<dbReference type="NCBIfam" id="TIGR03618">
    <property type="entry name" value="Rv1155_F420"/>
    <property type="match status" value="1"/>
</dbReference>
<gene>
    <name evidence="3" type="ORF">FB381_4518</name>
</gene>
<dbReference type="GO" id="GO:0005829">
    <property type="term" value="C:cytosol"/>
    <property type="evidence" value="ECO:0007669"/>
    <property type="project" value="TreeGrafter"/>
</dbReference>
<dbReference type="PANTHER" id="PTHR35176:SF1">
    <property type="entry name" value="F420H(2)-DEPENDENT BILIVERDIN REDUCTASE"/>
    <property type="match status" value="1"/>
</dbReference>
<evidence type="ECO:0000313" key="3">
    <source>
        <dbReference type="EMBL" id="TQL70580.1"/>
    </source>
</evidence>
<proteinExistence type="predicted"/>
<dbReference type="GO" id="GO:0070967">
    <property type="term" value="F:coenzyme F420 binding"/>
    <property type="evidence" value="ECO:0007669"/>
    <property type="project" value="TreeGrafter"/>
</dbReference>
<evidence type="ECO:0000313" key="4">
    <source>
        <dbReference type="Proteomes" id="UP000320209"/>
    </source>
</evidence>
<dbReference type="GO" id="GO:0016627">
    <property type="term" value="F:oxidoreductase activity, acting on the CH-CH group of donors"/>
    <property type="evidence" value="ECO:0007669"/>
    <property type="project" value="TreeGrafter"/>
</dbReference>
<comment type="caution">
    <text evidence="3">The sequence shown here is derived from an EMBL/GenBank/DDBJ whole genome shotgun (WGS) entry which is preliminary data.</text>
</comment>